<dbReference type="InterPro" id="IPR050226">
    <property type="entry name" value="NagZ_Beta-hexosaminidase"/>
</dbReference>
<evidence type="ECO:0000256" key="6">
    <source>
        <dbReference type="SAM" id="SignalP"/>
    </source>
</evidence>
<protein>
    <recommendedName>
        <fullName evidence="3">beta-N-acetylhexosaminidase</fullName>
        <ecNumber evidence="3">3.2.1.52</ecNumber>
    </recommendedName>
</protein>
<evidence type="ECO:0000259" key="7">
    <source>
        <dbReference type="Pfam" id="PF00933"/>
    </source>
</evidence>
<dbReference type="EC" id="3.2.1.52" evidence="3"/>
<dbReference type="InterPro" id="IPR001764">
    <property type="entry name" value="Glyco_hydro_3_N"/>
</dbReference>
<evidence type="ECO:0000256" key="4">
    <source>
        <dbReference type="ARBA" id="ARBA00022801"/>
    </source>
</evidence>
<keyword evidence="4" id="KW-0378">Hydrolase</keyword>
<dbReference type="InterPro" id="IPR036962">
    <property type="entry name" value="Glyco_hydro_3_N_sf"/>
</dbReference>
<evidence type="ECO:0000256" key="1">
    <source>
        <dbReference type="ARBA" id="ARBA00001231"/>
    </source>
</evidence>
<reference evidence="8 9" key="1">
    <citation type="submission" date="2015-02" db="EMBL/GenBank/DDBJ databases">
        <title>Draft genome sequences of ten Microbacterium spp. with emphasis on heavy metal contaminated environments.</title>
        <authorList>
            <person name="Corretto E."/>
        </authorList>
    </citation>
    <scope>NUCLEOTIDE SEQUENCE [LARGE SCALE GENOMIC DNA]</scope>
    <source>
        <strain evidence="8 9">DSM 12510</strain>
    </source>
</reference>
<proteinExistence type="inferred from homology"/>
<comment type="similarity">
    <text evidence="2">Belongs to the glycosyl hydrolase 3 family.</text>
</comment>
<gene>
    <name evidence="8" type="primary">ybbD</name>
    <name evidence="8" type="ORF">RS81_00042</name>
</gene>
<feature type="domain" description="Glycoside hydrolase family 3 N-terminal" evidence="7">
    <location>
        <begin position="78"/>
        <end position="379"/>
    </location>
</feature>
<dbReference type="RefSeq" id="WP_045274059.1">
    <property type="nucleotide sequence ID" value="NZ_BAAAUP010000014.1"/>
</dbReference>
<organism evidence="8 9">
    <name type="scientific">Microbacterium terrae</name>
    <dbReference type="NCBI Taxonomy" id="69369"/>
    <lineage>
        <taxon>Bacteria</taxon>
        <taxon>Bacillati</taxon>
        <taxon>Actinomycetota</taxon>
        <taxon>Actinomycetes</taxon>
        <taxon>Micrococcales</taxon>
        <taxon>Microbacteriaceae</taxon>
        <taxon>Microbacterium</taxon>
    </lineage>
</organism>
<keyword evidence="9" id="KW-1185">Reference proteome</keyword>
<dbReference type="STRING" id="92835.RS81_00042"/>
<dbReference type="Pfam" id="PF00933">
    <property type="entry name" value="Glyco_hydro_3"/>
    <property type="match status" value="1"/>
</dbReference>
<accession>A0A0M2HMZ8</accession>
<dbReference type="GO" id="GO:0005975">
    <property type="term" value="P:carbohydrate metabolic process"/>
    <property type="evidence" value="ECO:0007669"/>
    <property type="project" value="InterPro"/>
</dbReference>
<dbReference type="Gene3D" id="3.20.20.300">
    <property type="entry name" value="Glycoside hydrolase, family 3, N-terminal domain"/>
    <property type="match status" value="1"/>
</dbReference>
<dbReference type="SUPFAM" id="SSF51445">
    <property type="entry name" value="(Trans)glycosidases"/>
    <property type="match status" value="1"/>
</dbReference>
<keyword evidence="6" id="KW-0732">Signal</keyword>
<dbReference type="EMBL" id="JYIZ01000012">
    <property type="protein sequence ID" value="KJL45833.1"/>
    <property type="molecule type" value="Genomic_DNA"/>
</dbReference>
<feature type="signal peptide" evidence="6">
    <location>
        <begin position="1"/>
        <end position="26"/>
    </location>
</feature>
<feature type="chain" id="PRO_5005634008" description="beta-N-acetylhexosaminidase" evidence="6">
    <location>
        <begin position="27"/>
        <end position="399"/>
    </location>
</feature>
<comment type="catalytic activity">
    <reaction evidence="1">
        <text>Hydrolysis of terminal non-reducing N-acetyl-D-hexosamine residues in N-acetyl-beta-D-hexosaminides.</text>
        <dbReference type="EC" id="3.2.1.52"/>
    </reaction>
</comment>
<comment type="caution">
    <text evidence="8">The sequence shown here is derived from an EMBL/GenBank/DDBJ whole genome shotgun (WGS) entry which is preliminary data.</text>
</comment>
<evidence type="ECO:0000256" key="3">
    <source>
        <dbReference type="ARBA" id="ARBA00012663"/>
    </source>
</evidence>
<dbReference type="PANTHER" id="PTHR30480:SF13">
    <property type="entry name" value="BETA-HEXOSAMINIDASE"/>
    <property type="match status" value="1"/>
</dbReference>
<evidence type="ECO:0000256" key="2">
    <source>
        <dbReference type="ARBA" id="ARBA00005336"/>
    </source>
</evidence>
<dbReference type="PANTHER" id="PTHR30480">
    <property type="entry name" value="BETA-HEXOSAMINIDASE-RELATED"/>
    <property type="match status" value="1"/>
</dbReference>
<name>A0A0M2HMZ8_9MICO</name>
<evidence type="ECO:0000313" key="9">
    <source>
        <dbReference type="Proteomes" id="UP000033956"/>
    </source>
</evidence>
<dbReference type="InterPro" id="IPR017853">
    <property type="entry name" value="GH"/>
</dbReference>
<dbReference type="Proteomes" id="UP000033956">
    <property type="component" value="Unassembled WGS sequence"/>
</dbReference>
<dbReference type="GO" id="GO:0009254">
    <property type="term" value="P:peptidoglycan turnover"/>
    <property type="evidence" value="ECO:0007669"/>
    <property type="project" value="TreeGrafter"/>
</dbReference>
<dbReference type="AlphaFoldDB" id="A0A0M2HMZ8"/>
<dbReference type="PATRIC" id="fig|92835.4.peg.45"/>
<evidence type="ECO:0000313" key="8">
    <source>
        <dbReference type="EMBL" id="KJL45833.1"/>
    </source>
</evidence>
<sequence length="399" mass="40345">MTISGRVGSWLLVVAVGALASHPAAASTAAPSDAAGDGQVSVVAAAPDRVDDAARAAVAAMSLRERAASVVMGHIPTADPAQLREYMTGTAIGGFILMGANVPGSEAELRRLSDALTIDRALPALLAIDQEGGDVSRLPWDAFPSALTLKDEPPAAAGTAFAGRGALVLRAGLGVNFGVVADETDDPSSFIYRRALGTAPGPAGERVAAAVAGESESVVVSTLKHFPGHGAAPGDSHQGIPSTAMSKQQWREADAVPFVAGIDAGAGMLMFGHLAYTAVDPRPASLSAEWHRIAREELGFTGVAITDDLGMLQASGDPAYADPVRNAVAAVAAGNDMVLAVMFSGPDTAARIVDGLVAAVEAGDLNEARLSEAAERVTALRLAQAAAGTPFQPCDDCAG</sequence>
<keyword evidence="5" id="KW-0326">Glycosidase</keyword>
<evidence type="ECO:0000256" key="5">
    <source>
        <dbReference type="ARBA" id="ARBA00023295"/>
    </source>
</evidence>
<keyword evidence="8" id="KW-0449">Lipoprotein</keyword>
<dbReference type="GO" id="GO:0004563">
    <property type="term" value="F:beta-N-acetylhexosaminidase activity"/>
    <property type="evidence" value="ECO:0007669"/>
    <property type="project" value="UniProtKB-EC"/>
</dbReference>